<protein>
    <submittedName>
        <fullName evidence="1">Uncharacterized protein</fullName>
    </submittedName>
</protein>
<dbReference type="AlphaFoldDB" id="A0AAJ1AWB9"/>
<proteinExistence type="predicted"/>
<gene>
    <name evidence="1" type="ORF">LIQ10_07730</name>
</gene>
<evidence type="ECO:0000313" key="2">
    <source>
        <dbReference type="Proteomes" id="UP001297422"/>
    </source>
</evidence>
<evidence type="ECO:0000313" key="1">
    <source>
        <dbReference type="EMBL" id="MCB5493629.1"/>
    </source>
</evidence>
<organism evidence="1 2">
    <name type="scientific">Mediterraneibacter gnavus</name>
    <name type="common">Ruminococcus gnavus</name>
    <dbReference type="NCBI Taxonomy" id="33038"/>
    <lineage>
        <taxon>Bacteria</taxon>
        <taxon>Bacillati</taxon>
        <taxon>Bacillota</taxon>
        <taxon>Clostridia</taxon>
        <taxon>Lachnospirales</taxon>
        <taxon>Lachnospiraceae</taxon>
        <taxon>Mediterraneibacter</taxon>
    </lineage>
</organism>
<sequence length="149" mass="17354">MENTEEIYPDKMLRGISSFAFIEEGILRDDAFNLDPVREDGYCEISVTWYDNQDAFDVIMAQMSDRRNELQFKAGAAELDRAELIRKMKMHFITSNMKYERRPTSTNKYHGNVLVKNSLDKKIKRLIKCGLATLANETIYPNPNFKDTE</sequence>
<dbReference type="Proteomes" id="UP001297422">
    <property type="component" value="Unassembled WGS sequence"/>
</dbReference>
<dbReference type="RefSeq" id="WP_173819499.1">
    <property type="nucleotide sequence ID" value="NZ_JAAIMT010000008.1"/>
</dbReference>
<dbReference type="EMBL" id="JAJBNC010000010">
    <property type="protein sequence ID" value="MCB5493629.1"/>
    <property type="molecule type" value="Genomic_DNA"/>
</dbReference>
<reference evidence="1" key="1">
    <citation type="submission" date="2021-10" db="EMBL/GenBank/DDBJ databases">
        <title>Collection of gut derived symbiotic bacterial strains cultured from healthy donors.</title>
        <authorList>
            <person name="Lin H."/>
            <person name="Littmann E."/>
            <person name="Claire K."/>
            <person name="Pamer E."/>
        </authorList>
    </citation>
    <scope>NUCLEOTIDE SEQUENCE</scope>
    <source>
        <strain evidence="1">MSK.23.4</strain>
    </source>
</reference>
<name>A0AAJ1AWB9_MEDGN</name>
<accession>A0AAJ1AWB9</accession>
<comment type="caution">
    <text evidence="1">The sequence shown here is derived from an EMBL/GenBank/DDBJ whole genome shotgun (WGS) entry which is preliminary data.</text>
</comment>